<keyword evidence="1" id="KW-1133">Transmembrane helix</keyword>
<proteinExistence type="predicted"/>
<accession>A0ABR7FZS7</accession>
<sequence length="289" mass="33116">MKRKSEKKSNSKRKFYPLSIILSFILAGLLAIAGYLVGASFGIFRSNIFLESAAKTGYYESVHEKFIENAMDLGKPMMLPDEVFEDIVDVDKMTSDIKQVYNSRIDKKDISVDTSSVKKKLTDNIYKYAQDNDIAIGDEQKSAIEEFVTSIEKEYKTDVDITYINYYVSFRNMYNKFFIILIVILLVLAVVDIVITIKDHHYVHRGLRYVTYATLAAAIMTGVLPLFLFIQGRYKHLNIKPVYFYNMFVDVINKSLYSFMAVSVFFILVSVGLIIATVVLRKKAEKGHN</sequence>
<keyword evidence="1" id="KW-0472">Membrane</keyword>
<protein>
    <recommendedName>
        <fullName evidence="4">Cell division protein FtsX</fullName>
    </recommendedName>
</protein>
<feature type="transmembrane region" description="Helical" evidence="1">
    <location>
        <begin position="209"/>
        <end position="230"/>
    </location>
</feature>
<feature type="transmembrane region" description="Helical" evidence="1">
    <location>
        <begin position="177"/>
        <end position="197"/>
    </location>
</feature>
<dbReference type="Proteomes" id="UP000628463">
    <property type="component" value="Unassembled WGS sequence"/>
</dbReference>
<feature type="transmembrane region" description="Helical" evidence="1">
    <location>
        <begin position="256"/>
        <end position="280"/>
    </location>
</feature>
<keyword evidence="3" id="KW-1185">Reference proteome</keyword>
<gene>
    <name evidence="2" type="ORF">H8S01_04160</name>
</gene>
<keyword evidence="1" id="KW-0812">Transmembrane</keyword>
<name>A0ABR7FZS7_9FIRM</name>
<feature type="transmembrane region" description="Helical" evidence="1">
    <location>
        <begin position="20"/>
        <end position="44"/>
    </location>
</feature>
<evidence type="ECO:0008006" key="4">
    <source>
        <dbReference type="Google" id="ProtNLM"/>
    </source>
</evidence>
<evidence type="ECO:0000313" key="3">
    <source>
        <dbReference type="Proteomes" id="UP000628463"/>
    </source>
</evidence>
<dbReference type="EMBL" id="JACOPD010000002">
    <property type="protein sequence ID" value="MBC5680155.1"/>
    <property type="molecule type" value="Genomic_DNA"/>
</dbReference>
<evidence type="ECO:0000313" key="2">
    <source>
        <dbReference type="EMBL" id="MBC5680155.1"/>
    </source>
</evidence>
<dbReference type="RefSeq" id="WP_186836279.1">
    <property type="nucleotide sequence ID" value="NZ_JACOPD010000002.1"/>
</dbReference>
<comment type="caution">
    <text evidence="2">The sequence shown here is derived from an EMBL/GenBank/DDBJ whole genome shotgun (WGS) entry which is preliminary data.</text>
</comment>
<organism evidence="2 3">
    <name type="scientific">Lachnospira hominis</name>
    <name type="common">ex Liu et al. 2021</name>
    <dbReference type="NCBI Taxonomy" id="2763051"/>
    <lineage>
        <taxon>Bacteria</taxon>
        <taxon>Bacillati</taxon>
        <taxon>Bacillota</taxon>
        <taxon>Clostridia</taxon>
        <taxon>Lachnospirales</taxon>
        <taxon>Lachnospiraceae</taxon>
        <taxon>Lachnospira</taxon>
    </lineage>
</organism>
<evidence type="ECO:0000256" key="1">
    <source>
        <dbReference type="SAM" id="Phobius"/>
    </source>
</evidence>
<reference evidence="2 3" key="1">
    <citation type="submission" date="2020-08" db="EMBL/GenBank/DDBJ databases">
        <title>Genome public.</title>
        <authorList>
            <person name="Liu C."/>
            <person name="Sun Q."/>
        </authorList>
    </citation>
    <scope>NUCLEOTIDE SEQUENCE [LARGE SCALE GENOMIC DNA]</scope>
    <source>
        <strain evidence="2 3">NSJ-43</strain>
    </source>
</reference>